<organism evidence="2 3">
    <name type="scientific">Chryseobacterium rhizosphaerae</name>
    <dbReference type="NCBI Taxonomy" id="395937"/>
    <lineage>
        <taxon>Bacteria</taxon>
        <taxon>Pseudomonadati</taxon>
        <taxon>Bacteroidota</taxon>
        <taxon>Flavobacteriia</taxon>
        <taxon>Flavobacteriales</taxon>
        <taxon>Weeksellaceae</taxon>
        <taxon>Chryseobacterium group</taxon>
        <taxon>Chryseobacterium</taxon>
    </lineage>
</organism>
<dbReference type="Pfam" id="PF07728">
    <property type="entry name" value="AAA_5"/>
    <property type="match status" value="2"/>
</dbReference>
<name>A0ABX9IKK1_9FLAO</name>
<evidence type="ECO:0000259" key="1">
    <source>
        <dbReference type="SMART" id="SM00382"/>
    </source>
</evidence>
<keyword evidence="3" id="KW-1185">Reference proteome</keyword>
<dbReference type="PANTHER" id="PTHR37291:SF1">
    <property type="entry name" value="TYPE IV METHYL-DIRECTED RESTRICTION ENZYME ECOKMCRB SUBUNIT"/>
    <property type="match status" value="1"/>
</dbReference>
<gene>
    <name evidence="2" type="ORF">DRF57_10605</name>
</gene>
<dbReference type="Gene3D" id="3.40.50.300">
    <property type="entry name" value="P-loop containing nucleotide triphosphate hydrolases"/>
    <property type="match status" value="2"/>
</dbReference>
<dbReference type="SMART" id="SM00382">
    <property type="entry name" value="AAA"/>
    <property type="match status" value="1"/>
</dbReference>
<dbReference type="InterPro" id="IPR027417">
    <property type="entry name" value="P-loop_NTPase"/>
</dbReference>
<dbReference type="PANTHER" id="PTHR37291">
    <property type="entry name" value="5-METHYLCYTOSINE-SPECIFIC RESTRICTION ENZYME B"/>
    <property type="match status" value="1"/>
</dbReference>
<dbReference type="SUPFAM" id="SSF52540">
    <property type="entry name" value="P-loop containing nucleoside triphosphate hydrolases"/>
    <property type="match status" value="1"/>
</dbReference>
<accession>A0ABX9IKK1</accession>
<protein>
    <recommendedName>
        <fullName evidence="1">AAA+ ATPase domain-containing protein</fullName>
    </recommendedName>
</protein>
<evidence type="ECO:0000313" key="3">
    <source>
        <dbReference type="Proteomes" id="UP000256491"/>
    </source>
</evidence>
<comment type="caution">
    <text evidence="2">The sequence shown here is derived from an EMBL/GenBank/DDBJ whole genome shotgun (WGS) entry which is preliminary data.</text>
</comment>
<feature type="domain" description="AAA+ ATPase" evidence="1">
    <location>
        <begin position="222"/>
        <end position="520"/>
    </location>
</feature>
<dbReference type="EMBL" id="QNUF01000010">
    <property type="protein sequence ID" value="REC75462.1"/>
    <property type="molecule type" value="Genomic_DNA"/>
</dbReference>
<proteinExistence type="predicted"/>
<dbReference type="Proteomes" id="UP000256491">
    <property type="component" value="Unassembled WGS sequence"/>
</dbReference>
<reference evidence="2 3" key="1">
    <citation type="journal article" date="2010" name="Syst. Appl. Microbiol.">
        <title>Four new species of Chryseobacterium from the rhizosphere of coastal sand dune plants, Chryseobacterium elymi sp. nov., Chryseobacterium hagamense sp. nov., Chryseobacterium lathyri sp. nov. and Chryseobacterium rhizosphaerae sp. nov.</title>
        <authorList>
            <person name="Cho S.H."/>
            <person name="Lee K.S."/>
            <person name="Shin D.S."/>
            <person name="Han J.H."/>
            <person name="Park K.S."/>
            <person name="Lee C.H."/>
            <person name="Park K.H."/>
            <person name="Kim S.B."/>
        </authorList>
    </citation>
    <scope>NUCLEOTIDE SEQUENCE [LARGE SCALE GENOMIC DNA]</scope>
    <source>
        <strain evidence="2 3">KCTC 22548</strain>
    </source>
</reference>
<sequence length="626" mass="73656">MTFTELIDEIEIWDHWQGEYNRFVPQFVTEASTAKNWEDWDQDIFYEFFMRPGDQCVSSLKQGYFTHEERDQIKEKWTELSVLLQEIAISQKHPLFDTYYQIKELIRKCTYNNKKAATNRLIASLQPQLLCTIVNEDKLRGLIYLLNKNVENFELKLTYDWFQDSYNLLQIFKEKLNKDVYEIVTLPWQVYDYFQEQNTPSSIEQNDMSENKLDQQIQILEYKKQIILQGPPGTGKTRMAKELAVQLLGLNDTKELKNNPQFKLIQFHPSYAYEDLVRGIVAKPDEDGNGIIYEAENKVLGDFIKKACEQSQQINGFPKTEWLNEMFEEFKTFIEEELIANDHKIQLTNKLFLTHIGENSFHISSEGWKGDRLKFSEIIKLYQYNITQKEDTKKYDDLAKTVYHRTSYYFPVVDKFRKFLEGKSVPVHNEIQSQSQNYVLVIDEINRANLSSVLGELIYALEYRGKSVESVYEVDGKRDLTLPPNLYIIGTMNTADRSVGHIDYAIRRRFAFIEVLPEPLEDDDRIHFNTEGFKKVSALFKNGNVSGEFEAKDVQLGHSYFIAKHKDIRADQTKEDIFRMKMNYEVVPILLEYVKDGVLIGTFEDKNDNNKEYDIKDYINTLKINN</sequence>
<dbReference type="RefSeq" id="WP_115918426.1">
    <property type="nucleotide sequence ID" value="NZ_BJYH01000005.1"/>
</dbReference>
<evidence type="ECO:0000313" key="2">
    <source>
        <dbReference type="EMBL" id="REC75462.1"/>
    </source>
</evidence>
<dbReference type="InterPro" id="IPR003593">
    <property type="entry name" value="AAA+_ATPase"/>
</dbReference>
<dbReference type="InterPro" id="IPR052934">
    <property type="entry name" value="Methyl-DNA_Rec/Restrict_Enz"/>
</dbReference>
<dbReference type="InterPro" id="IPR011704">
    <property type="entry name" value="ATPase_dyneun-rel_AAA"/>
</dbReference>